<sequence>MCIYISSTADFPREFEHRSEVQHRRGSLCDKHCSVNFQHDLVDTHSGSHHHSIFTPRLLPGASTPSCCPHHSEEVQPCDLCLIKTTLTAENEVEALKLSNNYKFGFKKWKSHVTERPWEDRSDIVKELYSDLNVIKTVVGVLCWRLAGYFIWPFGKVILKSGTDHNRKCCVRFTKCEAIPEVDEMEKTPLIEKCERAHTEFRGLEVNYWWRIGTYVWLLVGFPLLAVVHGLACFISWLLVFFIPISKMNARILSKVLLMPPEHVHIKDTKKMDENSYAEVILCCYHAVNVYYYKYAVDGLNVFAVNLIVLVIVSLVLGYVDSHNYYTSSPLKFTLSLLSIMPLSYYIGMAIASISAQSNFALGAVVNATFGSFIELTFYITALIKGAREDNKCYEEVVKSALTGTLLGCVLFVPGLCMVIGGIKHQEQRFNSRSAGVGSALLFISVGGVFAPTLFSKVYGKMICGDCMNFELNGTSKYICQNCNTQLAGQNSTAFYDDVRPLVYTVSILLPAAYVIGLIFTLKTHSHIYDIHISDCHVPGHHHSPVVHWSRWRAVVILIGSTLLMAACADLATEHISPILREATVSQYFIGVTVLAMIPELPELVNGIQFALLNNLSLR</sequence>
<dbReference type="GO" id="GO:0006874">
    <property type="term" value="P:intracellular calcium ion homeostasis"/>
    <property type="evidence" value="ECO:0007669"/>
    <property type="project" value="TreeGrafter"/>
</dbReference>
<evidence type="ECO:0000256" key="7">
    <source>
        <dbReference type="ARBA" id="ARBA00023065"/>
    </source>
</evidence>
<evidence type="ECO:0000256" key="9">
    <source>
        <dbReference type="SAM" id="Phobius"/>
    </source>
</evidence>
<feature type="domain" description="Sodium/calcium exchanger membrane region" evidence="10">
    <location>
        <begin position="331"/>
        <end position="451"/>
    </location>
</feature>
<dbReference type="InterPro" id="IPR004837">
    <property type="entry name" value="NaCa_Exmemb"/>
</dbReference>
<dbReference type="GO" id="GO:0012505">
    <property type="term" value="C:endomembrane system"/>
    <property type="evidence" value="ECO:0007669"/>
    <property type="project" value="UniProtKB-SubCell"/>
</dbReference>
<feature type="transmembrane region" description="Helical" evidence="9">
    <location>
        <begin position="215"/>
        <end position="245"/>
    </location>
</feature>
<keyword evidence="6 9" id="KW-1133">Transmembrane helix</keyword>
<feature type="transmembrane region" description="Helical" evidence="9">
    <location>
        <begin position="435"/>
        <end position="455"/>
    </location>
</feature>
<dbReference type="EMBL" id="DYDO01000002">
    <property type="protein sequence ID" value="DBA31437.1"/>
    <property type="molecule type" value="Genomic_DNA"/>
</dbReference>
<keyword evidence="4" id="KW-0106">Calcium</keyword>
<keyword evidence="4" id="KW-0109">Calcium transport</keyword>
<evidence type="ECO:0000259" key="10">
    <source>
        <dbReference type="Pfam" id="PF01699"/>
    </source>
</evidence>
<feature type="transmembrane region" description="Helical" evidence="9">
    <location>
        <begin position="502"/>
        <end position="522"/>
    </location>
</feature>
<evidence type="ECO:0000256" key="1">
    <source>
        <dbReference type="ARBA" id="ARBA00004127"/>
    </source>
</evidence>
<protein>
    <recommendedName>
        <fullName evidence="10">Sodium/calcium exchanger membrane region domain-containing protein</fullName>
    </recommendedName>
</protein>
<dbReference type="PANTHER" id="PTHR31503:SF10">
    <property type="entry name" value="VNX1 PROTEIN"/>
    <property type="match status" value="1"/>
</dbReference>
<accession>A0AAV3AWZ1</accession>
<evidence type="ECO:0000313" key="11">
    <source>
        <dbReference type="EMBL" id="DBA31437.1"/>
    </source>
</evidence>
<evidence type="ECO:0000256" key="8">
    <source>
        <dbReference type="ARBA" id="ARBA00023136"/>
    </source>
</evidence>
<dbReference type="PANTHER" id="PTHR31503">
    <property type="entry name" value="VACUOLAR CALCIUM ION TRANSPORTER"/>
    <property type="match status" value="1"/>
</dbReference>
<comment type="subcellular location">
    <subcellularLocation>
        <location evidence="1">Endomembrane system</location>
        <topology evidence="1">Multi-pass membrane protein</topology>
    </subcellularLocation>
</comment>
<feature type="domain" description="Sodium/calcium exchanger membrane region" evidence="10">
    <location>
        <begin position="554"/>
        <end position="615"/>
    </location>
</feature>
<evidence type="ECO:0000256" key="5">
    <source>
        <dbReference type="ARBA" id="ARBA00022692"/>
    </source>
</evidence>
<organism evidence="11 12">
    <name type="scientific">Pyxicephalus adspersus</name>
    <name type="common">African bullfrog</name>
    <dbReference type="NCBI Taxonomy" id="30357"/>
    <lineage>
        <taxon>Eukaryota</taxon>
        <taxon>Metazoa</taxon>
        <taxon>Chordata</taxon>
        <taxon>Craniata</taxon>
        <taxon>Vertebrata</taxon>
        <taxon>Euteleostomi</taxon>
        <taxon>Amphibia</taxon>
        <taxon>Batrachia</taxon>
        <taxon>Anura</taxon>
        <taxon>Neobatrachia</taxon>
        <taxon>Ranoidea</taxon>
        <taxon>Pyxicephalidae</taxon>
        <taxon>Pyxicephalinae</taxon>
        <taxon>Pyxicephalus</taxon>
    </lineage>
</organism>
<keyword evidence="8 9" id="KW-0472">Membrane</keyword>
<dbReference type="GO" id="GO:0005774">
    <property type="term" value="C:vacuolar membrane"/>
    <property type="evidence" value="ECO:0007669"/>
    <property type="project" value="UniProtKB-ARBA"/>
</dbReference>
<dbReference type="AlphaFoldDB" id="A0AAV3AWZ1"/>
<dbReference type="InterPro" id="IPR004713">
    <property type="entry name" value="CaH_exchang"/>
</dbReference>
<dbReference type="Gene3D" id="1.20.1420.30">
    <property type="entry name" value="NCX, central ion-binding region"/>
    <property type="match status" value="1"/>
</dbReference>
<feature type="transmembrane region" description="Helical" evidence="9">
    <location>
        <begin position="360"/>
        <end position="380"/>
    </location>
</feature>
<feature type="transmembrane region" description="Helical" evidence="9">
    <location>
        <begin position="401"/>
        <end position="423"/>
    </location>
</feature>
<dbReference type="GO" id="GO:0015369">
    <property type="term" value="F:calcium:proton antiporter activity"/>
    <property type="evidence" value="ECO:0007669"/>
    <property type="project" value="TreeGrafter"/>
</dbReference>
<reference evidence="11" key="1">
    <citation type="thesis" date="2020" institute="ProQuest LLC" country="789 East Eisenhower Parkway, Ann Arbor, MI, USA">
        <title>Comparative Genomics and Chromosome Evolution.</title>
        <authorList>
            <person name="Mudd A.B."/>
        </authorList>
    </citation>
    <scope>NUCLEOTIDE SEQUENCE</scope>
    <source>
        <strain evidence="11">1538</strain>
        <tissue evidence="11">Blood</tissue>
    </source>
</reference>
<evidence type="ECO:0000256" key="2">
    <source>
        <dbReference type="ARBA" id="ARBA00022448"/>
    </source>
</evidence>
<dbReference type="Proteomes" id="UP001181693">
    <property type="component" value="Unassembled WGS sequence"/>
</dbReference>
<gene>
    <name evidence="11" type="ORF">GDO54_007288</name>
</gene>
<comment type="caution">
    <text evidence="11">The sequence shown here is derived from an EMBL/GenBank/DDBJ whole genome shotgun (WGS) entry which is preliminary data.</text>
</comment>
<evidence type="ECO:0000256" key="6">
    <source>
        <dbReference type="ARBA" id="ARBA00022989"/>
    </source>
</evidence>
<feature type="transmembrane region" description="Helical" evidence="9">
    <location>
        <begin position="333"/>
        <end position="354"/>
    </location>
</feature>
<evidence type="ECO:0000313" key="12">
    <source>
        <dbReference type="Proteomes" id="UP001181693"/>
    </source>
</evidence>
<keyword evidence="12" id="KW-1185">Reference proteome</keyword>
<name>A0AAV3AWZ1_PYXAD</name>
<feature type="transmembrane region" description="Helical" evidence="9">
    <location>
        <begin position="134"/>
        <end position="152"/>
    </location>
</feature>
<dbReference type="Pfam" id="PF01699">
    <property type="entry name" value="Na_Ca_ex"/>
    <property type="match status" value="2"/>
</dbReference>
<evidence type="ECO:0000256" key="4">
    <source>
        <dbReference type="ARBA" id="ARBA00022568"/>
    </source>
</evidence>
<keyword evidence="2" id="KW-0813">Transport</keyword>
<feature type="transmembrane region" description="Helical" evidence="9">
    <location>
        <begin position="299"/>
        <end position="321"/>
    </location>
</feature>
<keyword evidence="7" id="KW-0406">Ion transport</keyword>
<proteinExistence type="predicted"/>
<keyword evidence="5 9" id="KW-0812">Transmembrane</keyword>
<evidence type="ECO:0000256" key="3">
    <source>
        <dbReference type="ARBA" id="ARBA00022449"/>
    </source>
</evidence>
<dbReference type="InterPro" id="IPR044880">
    <property type="entry name" value="NCX_ion-bd_dom_sf"/>
</dbReference>
<keyword evidence="3" id="KW-0050">Antiport</keyword>